<dbReference type="AlphaFoldDB" id="A0A382XK96"/>
<protein>
    <submittedName>
        <fullName evidence="1">Uncharacterized protein</fullName>
    </submittedName>
</protein>
<organism evidence="1">
    <name type="scientific">marine metagenome</name>
    <dbReference type="NCBI Taxonomy" id="408172"/>
    <lineage>
        <taxon>unclassified sequences</taxon>
        <taxon>metagenomes</taxon>
        <taxon>ecological metagenomes</taxon>
    </lineage>
</organism>
<feature type="non-terminal residue" evidence="1">
    <location>
        <position position="42"/>
    </location>
</feature>
<accession>A0A382XK96</accession>
<name>A0A382XK96_9ZZZZ</name>
<reference evidence="1" key="1">
    <citation type="submission" date="2018-05" db="EMBL/GenBank/DDBJ databases">
        <authorList>
            <person name="Lanie J.A."/>
            <person name="Ng W.-L."/>
            <person name="Kazmierczak K.M."/>
            <person name="Andrzejewski T.M."/>
            <person name="Davidsen T.M."/>
            <person name="Wayne K.J."/>
            <person name="Tettelin H."/>
            <person name="Glass J.I."/>
            <person name="Rusch D."/>
            <person name="Podicherti R."/>
            <person name="Tsui H.-C.T."/>
            <person name="Winkler M.E."/>
        </authorList>
    </citation>
    <scope>NUCLEOTIDE SEQUENCE</scope>
</reference>
<gene>
    <name evidence="1" type="ORF">METZ01_LOCUS424114</name>
</gene>
<proteinExistence type="predicted"/>
<sequence length="42" mass="4767">MVRIRPFLSFTLRAPEESIPLAVPTIFSFPIEIATFWSARAS</sequence>
<evidence type="ECO:0000313" key="1">
    <source>
        <dbReference type="EMBL" id="SVD71260.1"/>
    </source>
</evidence>
<dbReference type="EMBL" id="UINC01168294">
    <property type="protein sequence ID" value="SVD71260.1"/>
    <property type="molecule type" value="Genomic_DNA"/>
</dbReference>